<evidence type="ECO:0000256" key="7">
    <source>
        <dbReference type="SAM" id="SignalP"/>
    </source>
</evidence>
<dbReference type="Pfam" id="PF02777">
    <property type="entry name" value="Sod_Fe_C"/>
    <property type="match status" value="1"/>
</dbReference>
<feature type="binding site" evidence="5">
    <location>
        <position position="203"/>
    </location>
    <ligand>
        <name>Mn(2+)</name>
        <dbReference type="ChEBI" id="CHEBI:29035"/>
    </ligand>
</feature>
<keyword evidence="4 6" id="KW-0560">Oxidoreductase</keyword>
<organism evidence="10 11">
    <name type="scientific">Phenylobacterium parvum</name>
    <dbReference type="NCBI Taxonomy" id="2201350"/>
    <lineage>
        <taxon>Bacteria</taxon>
        <taxon>Pseudomonadati</taxon>
        <taxon>Pseudomonadota</taxon>
        <taxon>Alphaproteobacteria</taxon>
        <taxon>Caulobacterales</taxon>
        <taxon>Caulobacteraceae</taxon>
        <taxon>Phenylobacterium</taxon>
    </lineage>
</organism>
<keyword evidence="7" id="KW-0732">Signal</keyword>
<evidence type="ECO:0000256" key="4">
    <source>
        <dbReference type="ARBA" id="ARBA00023002"/>
    </source>
</evidence>
<dbReference type="InterPro" id="IPR036314">
    <property type="entry name" value="SOD_C_sf"/>
</dbReference>
<dbReference type="GO" id="GO:0005737">
    <property type="term" value="C:cytoplasm"/>
    <property type="evidence" value="ECO:0007669"/>
    <property type="project" value="TreeGrafter"/>
</dbReference>
<evidence type="ECO:0000256" key="3">
    <source>
        <dbReference type="ARBA" id="ARBA00022723"/>
    </source>
</evidence>
<dbReference type="Pfam" id="PF00081">
    <property type="entry name" value="Sod_Fe_N"/>
    <property type="match status" value="1"/>
</dbReference>
<dbReference type="PANTHER" id="PTHR43595:SF2">
    <property type="entry name" value="SMALL RIBOSOMAL SUBUNIT PROTEIN MS42"/>
    <property type="match status" value="1"/>
</dbReference>
<dbReference type="Proteomes" id="UP000247763">
    <property type="component" value="Chromosome"/>
</dbReference>
<comment type="catalytic activity">
    <reaction evidence="6">
        <text>2 superoxide + 2 H(+) = H2O2 + O2</text>
        <dbReference type="Rhea" id="RHEA:20696"/>
        <dbReference type="ChEBI" id="CHEBI:15378"/>
        <dbReference type="ChEBI" id="CHEBI:15379"/>
        <dbReference type="ChEBI" id="CHEBI:16240"/>
        <dbReference type="ChEBI" id="CHEBI:18421"/>
        <dbReference type="EC" id="1.15.1.1"/>
    </reaction>
</comment>
<feature type="chain" id="PRO_5016292801" description="Superoxide dismutase" evidence="7">
    <location>
        <begin position="21"/>
        <end position="241"/>
    </location>
</feature>
<evidence type="ECO:0000313" key="11">
    <source>
        <dbReference type="Proteomes" id="UP000247763"/>
    </source>
</evidence>
<feature type="signal peptide" evidence="7">
    <location>
        <begin position="1"/>
        <end position="20"/>
    </location>
</feature>
<dbReference type="InterPro" id="IPR036324">
    <property type="entry name" value="Mn/Fe_SOD_N_sf"/>
</dbReference>
<sequence length="241" mass="25691">MFARLAAAAVALSLPGLALAASAPAAPAQAPARAEPFSLAPLPYAYEALEPVIDAQTMRIHHGKHHQGYVNNLNAAVKANPALQGKSLEALLADVASLPPAIRNNGGGHYNHTLFWKLMAPAGQGGEPSAALAAQIRKDFGSLEAFKEAFQAAGAQRFGSGWAWLIWTGDRLAVTSTPNQDNPLMGDAPVKGAPVIANDVWEHAYYLKHQNNRGAYLSGWWGVLNWNEANRLFEAATRKGK</sequence>
<keyword evidence="3 5" id="KW-0479">Metal-binding</keyword>
<dbReference type="InterPro" id="IPR019832">
    <property type="entry name" value="Mn/Fe_SOD_C"/>
</dbReference>
<evidence type="ECO:0000256" key="5">
    <source>
        <dbReference type="PIRSR" id="PIRSR000349-1"/>
    </source>
</evidence>
<dbReference type="AlphaFoldDB" id="A0A2Z3HU94"/>
<dbReference type="Gene3D" id="1.10.287.990">
    <property type="entry name" value="Fe,Mn superoxide dismutase (SOD) domain"/>
    <property type="match status" value="1"/>
</dbReference>
<dbReference type="FunFam" id="1.10.287.990:FF:000001">
    <property type="entry name" value="Superoxide dismutase"/>
    <property type="match status" value="1"/>
</dbReference>
<dbReference type="SUPFAM" id="SSF46609">
    <property type="entry name" value="Fe,Mn superoxide dismutase (SOD), N-terminal domain"/>
    <property type="match status" value="1"/>
</dbReference>
<evidence type="ECO:0000259" key="8">
    <source>
        <dbReference type="Pfam" id="PF00081"/>
    </source>
</evidence>
<evidence type="ECO:0000256" key="2">
    <source>
        <dbReference type="ARBA" id="ARBA00012682"/>
    </source>
</evidence>
<name>A0A2Z3HU94_9CAUL</name>
<evidence type="ECO:0000259" key="9">
    <source>
        <dbReference type="Pfam" id="PF02777"/>
    </source>
</evidence>
<dbReference type="SUPFAM" id="SSF54719">
    <property type="entry name" value="Fe,Mn superoxide dismutase (SOD), C-terminal domain"/>
    <property type="match status" value="1"/>
</dbReference>
<dbReference type="InterPro" id="IPR001189">
    <property type="entry name" value="Mn/Fe_SOD"/>
</dbReference>
<comment type="similarity">
    <text evidence="1 6">Belongs to the iron/manganese superoxide dismutase family.</text>
</comment>
<dbReference type="PRINTS" id="PR01703">
    <property type="entry name" value="MNSODISMTASE"/>
</dbReference>
<dbReference type="Gene3D" id="3.55.40.20">
    <property type="entry name" value="Iron/manganese superoxide dismutase, C-terminal domain"/>
    <property type="match status" value="1"/>
</dbReference>
<protein>
    <recommendedName>
        <fullName evidence="2 6">Superoxide dismutase</fullName>
        <ecNumber evidence="2 6">1.15.1.1</ecNumber>
    </recommendedName>
</protein>
<dbReference type="OrthoDB" id="9803125at2"/>
<keyword evidence="11" id="KW-1185">Reference proteome</keyword>
<feature type="binding site" evidence="5">
    <location>
        <position position="61"/>
    </location>
    <ligand>
        <name>Mn(2+)</name>
        <dbReference type="ChEBI" id="CHEBI:29035"/>
    </ligand>
</feature>
<dbReference type="EMBL" id="CP029479">
    <property type="protein sequence ID" value="AWM78822.1"/>
    <property type="molecule type" value="Genomic_DNA"/>
</dbReference>
<evidence type="ECO:0000256" key="6">
    <source>
        <dbReference type="RuleBase" id="RU000414"/>
    </source>
</evidence>
<evidence type="ECO:0000313" key="10">
    <source>
        <dbReference type="EMBL" id="AWM78822.1"/>
    </source>
</evidence>
<dbReference type="GO" id="GO:0046872">
    <property type="term" value="F:metal ion binding"/>
    <property type="evidence" value="ECO:0007669"/>
    <property type="project" value="UniProtKB-KW"/>
</dbReference>
<reference evidence="11" key="1">
    <citation type="submission" date="2018-05" db="EMBL/GenBank/DDBJ databases">
        <title>Genome sequencing of Phenylobacterium sp. HYN0004.</title>
        <authorList>
            <person name="Yi H."/>
            <person name="Baek C."/>
        </authorList>
    </citation>
    <scope>NUCLEOTIDE SEQUENCE [LARGE SCALE GENOMIC DNA]</scope>
    <source>
        <strain evidence="11">HYN0004</strain>
    </source>
</reference>
<proteinExistence type="inferred from homology"/>
<feature type="domain" description="Manganese/iron superoxide dismutase N-terminal" evidence="8">
    <location>
        <begin position="37"/>
        <end position="120"/>
    </location>
</feature>
<dbReference type="KEGG" id="phb:HYN04_10245"/>
<accession>A0A2Z3HU94</accession>
<gene>
    <name evidence="10" type="ORF">HYN04_10245</name>
</gene>
<dbReference type="EC" id="1.15.1.1" evidence="2 6"/>
<comment type="function">
    <text evidence="6">Destroys radicals which are normally produced within the cells and which are toxic to biological systems.</text>
</comment>
<dbReference type="PROSITE" id="PS00088">
    <property type="entry name" value="SOD_MN"/>
    <property type="match status" value="1"/>
</dbReference>
<dbReference type="PANTHER" id="PTHR43595">
    <property type="entry name" value="37S RIBOSOMAL PROTEIN S26, MITOCHONDRIAL"/>
    <property type="match status" value="1"/>
</dbReference>
<feature type="domain" description="Manganese/iron superoxide dismutase C-terminal" evidence="9">
    <location>
        <begin position="128"/>
        <end position="231"/>
    </location>
</feature>
<evidence type="ECO:0000256" key="1">
    <source>
        <dbReference type="ARBA" id="ARBA00008714"/>
    </source>
</evidence>
<dbReference type="GO" id="GO:0004784">
    <property type="term" value="F:superoxide dismutase activity"/>
    <property type="evidence" value="ECO:0007669"/>
    <property type="project" value="UniProtKB-EC"/>
</dbReference>
<feature type="binding site" evidence="5">
    <location>
        <position position="199"/>
    </location>
    <ligand>
        <name>Mn(2+)</name>
        <dbReference type="ChEBI" id="CHEBI:29035"/>
    </ligand>
</feature>
<dbReference type="InterPro" id="IPR019833">
    <property type="entry name" value="Mn/Fe_SOD_BS"/>
</dbReference>
<dbReference type="PIRSF" id="PIRSF000349">
    <property type="entry name" value="SODismutase"/>
    <property type="match status" value="1"/>
</dbReference>
<feature type="binding site" evidence="5">
    <location>
        <position position="112"/>
    </location>
    <ligand>
        <name>Mn(2+)</name>
        <dbReference type="ChEBI" id="CHEBI:29035"/>
    </ligand>
</feature>
<dbReference type="InterPro" id="IPR019831">
    <property type="entry name" value="Mn/Fe_SOD_N"/>
</dbReference>